<dbReference type="SUPFAM" id="SSF51905">
    <property type="entry name" value="FAD/NAD(P)-binding domain"/>
    <property type="match status" value="1"/>
</dbReference>
<dbReference type="InterPro" id="IPR002938">
    <property type="entry name" value="FAD-bd"/>
</dbReference>
<dbReference type="Pfam" id="PF01494">
    <property type="entry name" value="FAD_binding_3"/>
    <property type="match status" value="1"/>
</dbReference>
<evidence type="ECO:0000256" key="3">
    <source>
        <dbReference type="SAM" id="MobiDB-lite"/>
    </source>
</evidence>
<protein>
    <submittedName>
        <fullName evidence="5">FAD-dependent monooxygenase</fullName>
    </submittedName>
</protein>
<evidence type="ECO:0000313" key="5">
    <source>
        <dbReference type="EMBL" id="WRL64169.1"/>
    </source>
</evidence>
<evidence type="ECO:0000313" key="6">
    <source>
        <dbReference type="Proteomes" id="UP001324287"/>
    </source>
</evidence>
<reference evidence="5 6" key="1">
    <citation type="submission" date="2023-12" db="EMBL/GenBank/DDBJ databases">
        <title>Blastococcus brunescens sp. nov., an actonobacterium isolated from sandstone collected in sahara desert.</title>
        <authorList>
            <person name="Gtari M."/>
            <person name="Ghodhbane F."/>
        </authorList>
    </citation>
    <scope>NUCLEOTIDE SEQUENCE [LARGE SCALE GENOMIC DNA]</scope>
    <source>
        <strain evidence="5 6">BMG 8361</strain>
    </source>
</reference>
<accession>A0ABZ1B0C0</accession>
<dbReference type="RefSeq" id="WP_324275497.1">
    <property type="nucleotide sequence ID" value="NZ_CP141261.1"/>
</dbReference>
<dbReference type="InterPro" id="IPR050493">
    <property type="entry name" value="FAD-dep_Monooxygenase_BioMet"/>
</dbReference>
<keyword evidence="1" id="KW-0560">Oxidoreductase</keyword>
<feature type="compositionally biased region" description="Basic residues" evidence="3">
    <location>
        <begin position="388"/>
        <end position="401"/>
    </location>
</feature>
<evidence type="ECO:0000256" key="2">
    <source>
        <dbReference type="ARBA" id="ARBA00023033"/>
    </source>
</evidence>
<dbReference type="PANTHER" id="PTHR13789">
    <property type="entry name" value="MONOOXYGENASE"/>
    <property type="match status" value="1"/>
</dbReference>
<dbReference type="PANTHER" id="PTHR13789:SF309">
    <property type="entry name" value="PUTATIVE (AFU_ORTHOLOGUE AFUA_6G14510)-RELATED"/>
    <property type="match status" value="1"/>
</dbReference>
<feature type="region of interest" description="Disordered" evidence="3">
    <location>
        <begin position="345"/>
        <end position="429"/>
    </location>
</feature>
<dbReference type="Proteomes" id="UP001324287">
    <property type="component" value="Chromosome"/>
</dbReference>
<feature type="compositionally biased region" description="Basic and acidic residues" evidence="3">
    <location>
        <begin position="357"/>
        <end position="369"/>
    </location>
</feature>
<gene>
    <name evidence="5" type="ORF">U6N30_32195</name>
</gene>
<dbReference type="PRINTS" id="PR00420">
    <property type="entry name" value="RNGMNOXGNASE"/>
</dbReference>
<organism evidence="5 6">
    <name type="scientific">Blastococcus brunescens</name>
    <dbReference type="NCBI Taxonomy" id="1564165"/>
    <lineage>
        <taxon>Bacteria</taxon>
        <taxon>Bacillati</taxon>
        <taxon>Actinomycetota</taxon>
        <taxon>Actinomycetes</taxon>
        <taxon>Geodermatophilales</taxon>
        <taxon>Geodermatophilaceae</taxon>
        <taxon>Blastococcus</taxon>
    </lineage>
</organism>
<dbReference type="SUPFAM" id="SSF54373">
    <property type="entry name" value="FAD-linked reductases, C-terminal domain"/>
    <property type="match status" value="1"/>
</dbReference>
<dbReference type="Gene3D" id="3.50.50.60">
    <property type="entry name" value="FAD/NAD(P)-binding domain"/>
    <property type="match status" value="1"/>
</dbReference>
<keyword evidence="2 5" id="KW-0503">Monooxygenase</keyword>
<name>A0ABZ1B0C0_9ACTN</name>
<evidence type="ECO:0000259" key="4">
    <source>
        <dbReference type="Pfam" id="PF01494"/>
    </source>
</evidence>
<proteinExistence type="predicted"/>
<dbReference type="EMBL" id="CP141261">
    <property type="protein sequence ID" value="WRL64169.1"/>
    <property type="molecule type" value="Genomic_DNA"/>
</dbReference>
<keyword evidence="6" id="KW-1185">Reference proteome</keyword>
<feature type="compositionally biased region" description="Low complexity" evidence="3">
    <location>
        <begin position="370"/>
        <end position="387"/>
    </location>
</feature>
<feature type="domain" description="FAD-binding" evidence="4">
    <location>
        <begin position="8"/>
        <end position="345"/>
    </location>
</feature>
<evidence type="ECO:0000256" key="1">
    <source>
        <dbReference type="ARBA" id="ARBA00023002"/>
    </source>
</evidence>
<dbReference type="InterPro" id="IPR036188">
    <property type="entry name" value="FAD/NAD-bd_sf"/>
</dbReference>
<sequence>MPRAVRRVAVAGGGIGGLAAAAFLRRAGLEVSVFEQARAFEEIGAGLVVAPNMGRLLRRLGLHEGLAASGVRLEVGWEFRRWQNGEVLFGQCLDDSAEMYGEDTWVVHRADLLALLRSAVEPTAVHLGARAVGVDQDADGIRLHFADGNTVDADVVIAADGIHSALRGVVTRPEPPRYSGVCAWRSLVPAEAAPDLARRPVQTLWLGPHRHLVHYPVSRGRLINLVAFTPAGDFDVESWESRGRVEDLAAEFEGWDSRLLALVAGAGEVGRWALLDRDPVDTWTAGRLALLGDAAHPMFPFFAQGAGQAIEDAAALAVCLSDPGLPAPDALARYEAVRGGRAARVQVASRGRRGHHHLPDGPEQRDRDAAFAADDPWHTTPGSTPTTPRRRHGSRSGRSRGRATAAGWHTRPPAWTNDALTSTGPGGLA</sequence>
<dbReference type="GO" id="GO:0004497">
    <property type="term" value="F:monooxygenase activity"/>
    <property type="evidence" value="ECO:0007669"/>
    <property type="project" value="UniProtKB-KW"/>
</dbReference>